<evidence type="ECO:0000256" key="2">
    <source>
        <dbReference type="ARBA" id="ARBA00010072"/>
    </source>
</evidence>
<dbReference type="PANTHER" id="PTHR30614:SF0">
    <property type="entry name" value="L-CYSTINE TRANSPORT SYSTEM PERMEASE PROTEIN TCYL"/>
    <property type="match status" value="1"/>
</dbReference>
<dbReference type="InterPro" id="IPR000515">
    <property type="entry name" value="MetI-like"/>
</dbReference>
<comment type="similarity">
    <text evidence="2">Belongs to the binding-protein-dependent transport system permease family. HisMQ subfamily.</text>
</comment>
<organism evidence="11 12">
    <name type="scientific">Paraburkholderia phenazinium</name>
    <dbReference type="NCBI Taxonomy" id="60549"/>
    <lineage>
        <taxon>Bacteria</taxon>
        <taxon>Pseudomonadati</taxon>
        <taxon>Pseudomonadota</taxon>
        <taxon>Betaproteobacteria</taxon>
        <taxon>Burkholderiales</taxon>
        <taxon>Burkholderiaceae</taxon>
        <taxon>Paraburkholderia</taxon>
    </lineage>
</organism>
<dbReference type="SUPFAM" id="SSF161098">
    <property type="entry name" value="MetI-like"/>
    <property type="match status" value="1"/>
</dbReference>
<dbReference type="GO" id="GO:0022857">
    <property type="term" value="F:transmembrane transporter activity"/>
    <property type="evidence" value="ECO:0007669"/>
    <property type="project" value="InterPro"/>
</dbReference>
<accession>A0A1N6JMT2</accession>
<dbReference type="Pfam" id="PF00528">
    <property type="entry name" value="BPD_transp_1"/>
    <property type="match status" value="1"/>
</dbReference>
<dbReference type="OrthoDB" id="7026155at2"/>
<sequence length="293" mass="32194">MFKLKLRHLHDIAAVPDTPGAPLVEFDTLREELRSRARFQIRARITWLILLALLVLLLSHLGLQFSLVRDKLPFLLGLHLSPDDFIQGAPLTILITLISISCCCVIATLVAAGRMSANPVAFALATFYGSFFRGTPLMLQVLLIYLALPQVGVVMGPVTSGVMALSLNYGAYLAETIRGGVLSVPPVQREAALALCLPRHVIALRVIAPQALRIIIPPAGSLFVSMLKDSSLVSLMGVWELNFVAQSYGRSTYHYMEMLIAAAAIYWVMSIVCELLQARLERRFGKGYARAHI</sequence>
<reference evidence="11 12" key="1">
    <citation type="submission" date="2016-11" db="EMBL/GenBank/DDBJ databases">
        <authorList>
            <person name="Jaros S."/>
            <person name="Januszkiewicz K."/>
            <person name="Wedrychowicz H."/>
        </authorList>
    </citation>
    <scope>NUCLEOTIDE SEQUENCE [LARGE SCALE GENOMIC DNA]</scope>
    <source>
        <strain evidence="11 12">GAS95</strain>
    </source>
</reference>
<dbReference type="CDD" id="cd06261">
    <property type="entry name" value="TM_PBP2"/>
    <property type="match status" value="1"/>
</dbReference>
<evidence type="ECO:0000259" key="10">
    <source>
        <dbReference type="PROSITE" id="PS50928"/>
    </source>
</evidence>
<evidence type="ECO:0000256" key="5">
    <source>
        <dbReference type="ARBA" id="ARBA00022692"/>
    </source>
</evidence>
<dbReference type="GO" id="GO:0006865">
    <property type="term" value="P:amino acid transport"/>
    <property type="evidence" value="ECO:0007669"/>
    <property type="project" value="UniProtKB-KW"/>
</dbReference>
<dbReference type="InterPro" id="IPR043429">
    <property type="entry name" value="ArtM/GltK/GlnP/TcyL/YhdX-like"/>
</dbReference>
<dbReference type="PANTHER" id="PTHR30614">
    <property type="entry name" value="MEMBRANE COMPONENT OF AMINO ACID ABC TRANSPORTER"/>
    <property type="match status" value="1"/>
</dbReference>
<evidence type="ECO:0000256" key="7">
    <source>
        <dbReference type="ARBA" id="ARBA00022989"/>
    </source>
</evidence>
<gene>
    <name evidence="11" type="ORF">SAMN05444165_3362</name>
</gene>
<keyword evidence="8 9" id="KW-0472">Membrane</keyword>
<evidence type="ECO:0000313" key="11">
    <source>
        <dbReference type="EMBL" id="SIO45684.1"/>
    </source>
</evidence>
<dbReference type="NCBIfam" id="TIGR01726">
    <property type="entry name" value="HEQRo_perm_3TM"/>
    <property type="match status" value="1"/>
</dbReference>
<dbReference type="InterPro" id="IPR010065">
    <property type="entry name" value="AA_ABC_transptr_permease_3TM"/>
</dbReference>
<dbReference type="Gene3D" id="1.10.3720.10">
    <property type="entry name" value="MetI-like"/>
    <property type="match status" value="1"/>
</dbReference>
<keyword evidence="6" id="KW-0029">Amino-acid transport</keyword>
<protein>
    <submittedName>
        <fullName evidence="11">Polar amino acid transport system permease protein</fullName>
    </submittedName>
</protein>
<dbReference type="EMBL" id="FSRU01000001">
    <property type="protein sequence ID" value="SIO45684.1"/>
    <property type="molecule type" value="Genomic_DNA"/>
</dbReference>
<proteinExistence type="inferred from homology"/>
<feature type="transmembrane region" description="Helical" evidence="9">
    <location>
        <begin position="85"/>
        <end position="110"/>
    </location>
</feature>
<dbReference type="GO" id="GO:0043190">
    <property type="term" value="C:ATP-binding cassette (ABC) transporter complex"/>
    <property type="evidence" value="ECO:0007669"/>
    <property type="project" value="InterPro"/>
</dbReference>
<keyword evidence="7 9" id="KW-1133">Transmembrane helix</keyword>
<feature type="transmembrane region" description="Helical" evidence="9">
    <location>
        <begin position="255"/>
        <end position="276"/>
    </location>
</feature>
<dbReference type="Proteomes" id="UP000185151">
    <property type="component" value="Unassembled WGS sequence"/>
</dbReference>
<evidence type="ECO:0000256" key="9">
    <source>
        <dbReference type="RuleBase" id="RU363032"/>
    </source>
</evidence>
<dbReference type="PROSITE" id="PS50928">
    <property type="entry name" value="ABC_TM1"/>
    <property type="match status" value="1"/>
</dbReference>
<feature type="transmembrane region" description="Helical" evidence="9">
    <location>
        <begin position="45"/>
        <end position="65"/>
    </location>
</feature>
<evidence type="ECO:0000313" key="12">
    <source>
        <dbReference type="Proteomes" id="UP000185151"/>
    </source>
</evidence>
<dbReference type="InterPro" id="IPR035906">
    <property type="entry name" value="MetI-like_sf"/>
</dbReference>
<keyword evidence="3 9" id="KW-0813">Transport</keyword>
<evidence type="ECO:0000256" key="6">
    <source>
        <dbReference type="ARBA" id="ARBA00022970"/>
    </source>
</evidence>
<keyword evidence="5 9" id="KW-0812">Transmembrane</keyword>
<name>A0A1N6JMT2_9BURK</name>
<comment type="subcellular location">
    <subcellularLocation>
        <location evidence="1">Cell inner membrane</location>
        <topology evidence="1">Multi-pass membrane protein</topology>
    </subcellularLocation>
    <subcellularLocation>
        <location evidence="9">Cell membrane</location>
        <topology evidence="9">Multi-pass membrane protein</topology>
    </subcellularLocation>
</comment>
<dbReference type="RefSeq" id="WP_083640420.1">
    <property type="nucleotide sequence ID" value="NZ_FSRU01000001.1"/>
</dbReference>
<keyword evidence="12" id="KW-1185">Reference proteome</keyword>
<dbReference type="AlphaFoldDB" id="A0A1N6JMT2"/>
<evidence type="ECO:0000256" key="8">
    <source>
        <dbReference type="ARBA" id="ARBA00023136"/>
    </source>
</evidence>
<evidence type="ECO:0000256" key="4">
    <source>
        <dbReference type="ARBA" id="ARBA00022475"/>
    </source>
</evidence>
<evidence type="ECO:0000256" key="1">
    <source>
        <dbReference type="ARBA" id="ARBA00004429"/>
    </source>
</evidence>
<evidence type="ECO:0000256" key="3">
    <source>
        <dbReference type="ARBA" id="ARBA00022448"/>
    </source>
</evidence>
<feature type="domain" description="ABC transmembrane type-1" evidence="10">
    <location>
        <begin position="89"/>
        <end position="277"/>
    </location>
</feature>
<keyword evidence="4" id="KW-1003">Cell membrane</keyword>